<reference evidence="5 6" key="1">
    <citation type="journal article" date="2006" name="Nature">
        <title>Insights from the genome of the biotrophic fungal plant pathogen Ustilago maydis.</title>
        <authorList>
            <person name="Kamper J."/>
            <person name="Kahmann R."/>
            <person name="Bolker M."/>
            <person name="Ma L.J."/>
            <person name="Brefort T."/>
            <person name="Saville B.J."/>
            <person name="Banuett F."/>
            <person name="Kronstad J.W."/>
            <person name="Gold S.E."/>
            <person name="Muller O."/>
            <person name="Perlin M.H."/>
            <person name="Wosten H.A."/>
            <person name="de Vries R."/>
            <person name="Ruiz-Herrera J."/>
            <person name="Reynaga-Pena C.G."/>
            <person name="Snetselaar K."/>
            <person name="McCann M."/>
            <person name="Perez-Martin J."/>
            <person name="Feldbrugge M."/>
            <person name="Basse C.W."/>
            <person name="Steinberg G."/>
            <person name="Ibeas J.I."/>
            <person name="Holloman W."/>
            <person name="Guzman P."/>
            <person name="Farman M."/>
            <person name="Stajich J.E."/>
            <person name="Sentandreu R."/>
            <person name="Gonzalez-Prieto J.M."/>
            <person name="Kennell J.C."/>
            <person name="Molina L."/>
            <person name="Schirawski J."/>
            <person name="Mendoza-Mendoza A."/>
            <person name="Greilinger D."/>
            <person name="Munch K."/>
            <person name="Rossel N."/>
            <person name="Scherer M."/>
            <person name="Vranes M."/>
            <person name="Ladendorf O."/>
            <person name="Vincon V."/>
            <person name="Fuchs U."/>
            <person name="Sandrock B."/>
            <person name="Meng S."/>
            <person name="Ho E.C."/>
            <person name="Cahill M.J."/>
            <person name="Boyce K.J."/>
            <person name="Klose J."/>
            <person name="Klosterman S.J."/>
            <person name="Deelstra H.J."/>
            <person name="Ortiz-Castellanos L."/>
            <person name="Li W."/>
            <person name="Sanchez-Alonso P."/>
            <person name="Schreier P.H."/>
            <person name="Hauser-Hahn I."/>
            <person name="Vaupel M."/>
            <person name="Koopmann E."/>
            <person name="Friedrich G."/>
            <person name="Voss H."/>
            <person name="Schluter T."/>
            <person name="Margolis J."/>
            <person name="Platt D."/>
            <person name="Swimmer C."/>
            <person name="Gnirke A."/>
            <person name="Chen F."/>
            <person name="Vysotskaia V."/>
            <person name="Mannhaupt G."/>
            <person name="Guldener U."/>
            <person name="Munsterkotter M."/>
            <person name="Haase D."/>
            <person name="Oesterheld M."/>
            <person name="Mewes H.W."/>
            <person name="Mauceli E.W."/>
            <person name="DeCaprio D."/>
            <person name="Wade C.M."/>
            <person name="Butler J."/>
            <person name="Young S."/>
            <person name="Jaffe D.B."/>
            <person name="Calvo S."/>
            <person name="Nusbaum C."/>
            <person name="Galagan J."/>
            <person name="Birren B.W."/>
        </authorList>
    </citation>
    <scope>NUCLEOTIDE SEQUENCE [LARGE SCALE GENOMIC DNA]</scope>
    <source>
        <strain evidence="6">DSM 14603 / FGSC 9021 / UM521</strain>
    </source>
</reference>
<dbReference type="Proteomes" id="UP000000561">
    <property type="component" value="Chromosome 5"/>
</dbReference>
<evidence type="ECO:0000256" key="4">
    <source>
        <dbReference type="ARBA" id="ARBA00022807"/>
    </source>
</evidence>
<evidence type="ECO:0000256" key="3">
    <source>
        <dbReference type="ARBA" id="ARBA00022801"/>
    </source>
</evidence>
<evidence type="ECO:0000313" key="5">
    <source>
        <dbReference type="EMBL" id="KIS69740.1"/>
    </source>
</evidence>
<dbReference type="EMBL" id="CM003144">
    <property type="protein sequence ID" value="KIS69740.1"/>
    <property type="molecule type" value="Genomic_DNA"/>
</dbReference>
<dbReference type="InterPro" id="IPR036440">
    <property type="entry name" value="Peptidase_C15-like_sf"/>
</dbReference>
<organism evidence="5 6">
    <name type="scientific">Mycosarcoma maydis</name>
    <name type="common">Corn smut fungus</name>
    <name type="synonym">Ustilago maydis</name>
    <dbReference type="NCBI Taxonomy" id="5270"/>
    <lineage>
        <taxon>Eukaryota</taxon>
        <taxon>Fungi</taxon>
        <taxon>Dikarya</taxon>
        <taxon>Basidiomycota</taxon>
        <taxon>Ustilaginomycotina</taxon>
        <taxon>Ustilaginomycetes</taxon>
        <taxon>Ustilaginales</taxon>
        <taxon>Ustilaginaceae</taxon>
        <taxon>Mycosarcoma</taxon>
    </lineage>
</organism>
<comment type="similarity">
    <text evidence="1">Belongs to the peptidase C15 family.</text>
</comment>
<proteinExistence type="inferred from homology"/>
<evidence type="ECO:0000256" key="1">
    <source>
        <dbReference type="ARBA" id="ARBA00006641"/>
    </source>
</evidence>
<dbReference type="Gene3D" id="3.40.630.20">
    <property type="entry name" value="Peptidase C15, pyroglutamyl peptidase I-like"/>
    <property type="match status" value="1"/>
</dbReference>
<name>A0A0D1E5S1_MYCMD</name>
<dbReference type="OMA" id="HKNGYRM"/>
<dbReference type="GO" id="GO:0008234">
    <property type="term" value="F:cysteine-type peptidase activity"/>
    <property type="evidence" value="ECO:0007669"/>
    <property type="project" value="UniProtKB-KW"/>
</dbReference>
<dbReference type="SUPFAM" id="SSF53182">
    <property type="entry name" value="Pyrrolidone carboxyl peptidase (pyroglutamate aminopeptidase)"/>
    <property type="match status" value="1"/>
</dbReference>
<sequence>MAPTPRKTRQLEVLITGFGPFMSVGNNPSWLAVKPLHGTFLDLSHAPCLYEDRSRTDEADEGVVGEVRTRARARIQTLQVPVHYASVLDVVPRIHGSQPCSPAAKFWYDSRLDSEFGGRRDQHYPEAYPIDVPDPVGGALWDVVIHVGVGRQGTLRCETQAHKSGYTKRDANNELAPLLSHPGRAEHLEEQDGARGFGTGYEQFDQTLSTRISVSQLVTWLKQRGLRDDEVDQSFDPGRYLCDFIFYCSLCEAKRMGDTLVLFVHVPPADRNLSVQRCTQAIRAIAWFMASHKASTHIEKDT</sequence>
<keyword evidence="4" id="KW-0788">Thiol protease</keyword>
<evidence type="ECO:0008006" key="7">
    <source>
        <dbReference type="Google" id="ProtNLM"/>
    </source>
</evidence>
<dbReference type="GeneID" id="23563056"/>
<evidence type="ECO:0000256" key="2">
    <source>
        <dbReference type="ARBA" id="ARBA00022670"/>
    </source>
</evidence>
<dbReference type="KEGG" id="uma:UMAG_02263"/>
<dbReference type="InParanoid" id="A0A0D1E5S1"/>
<evidence type="ECO:0000313" key="6">
    <source>
        <dbReference type="Proteomes" id="UP000000561"/>
    </source>
</evidence>
<keyword evidence="3" id="KW-0378">Hydrolase</keyword>
<gene>
    <name evidence="5" type="ORF">UMAG_02263</name>
</gene>
<dbReference type="RefSeq" id="XP_011388597.1">
    <property type="nucleotide sequence ID" value="XM_011390295.1"/>
</dbReference>
<dbReference type="InterPro" id="IPR016125">
    <property type="entry name" value="Peptidase_C15-like"/>
</dbReference>
<dbReference type="AlphaFoldDB" id="A0A0D1E5S1"/>
<dbReference type="VEuPathDB" id="FungiDB:UMAG_02263"/>
<accession>A0A0D1E5S1</accession>
<dbReference type="PANTHER" id="PTHR23402">
    <property type="entry name" value="PROTEASE FAMILY C15 PYROGLUTAMYL-PEPTIDASE I-RELATED"/>
    <property type="match status" value="1"/>
</dbReference>
<dbReference type="OrthoDB" id="407146at2759"/>
<dbReference type="eggNOG" id="KOG4755">
    <property type="taxonomic scope" value="Eukaryota"/>
</dbReference>
<dbReference type="GO" id="GO:0006508">
    <property type="term" value="P:proteolysis"/>
    <property type="evidence" value="ECO:0007669"/>
    <property type="project" value="UniProtKB-KW"/>
</dbReference>
<keyword evidence="6" id="KW-1185">Reference proteome</keyword>
<protein>
    <recommendedName>
        <fullName evidence="7">Peptidase C15, pyroglutamyl peptidase I-like protein</fullName>
    </recommendedName>
</protein>
<keyword evidence="2" id="KW-0645">Protease</keyword>
<dbReference type="PANTHER" id="PTHR23402:SF1">
    <property type="entry name" value="PYROGLUTAMYL-PEPTIDASE I"/>
    <property type="match status" value="1"/>
</dbReference>